<evidence type="ECO:0000313" key="5">
    <source>
        <dbReference type="Proteomes" id="UP000199052"/>
    </source>
</evidence>
<protein>
    <submittedName>
        <fullName evidence="4">Ribosomal protein S18 acetylase RimI</fullName>
    </submittedName>
</protein>
<accession>A0A1I2KDI1</accession>
<dbReference type="Pfam" id="PF00583">
    <property type="entry name" value="Acetyltransf_1"/>
    <property type="match status" value="1"/>
</dbReference>
<dbReference type="InterPro" id="IPR050832">
    <property type="entry name" value="Bact_Acetyltransf"/>
</dbReference>
<gene>
    <name evidence="4" type="ORF">SAMN05421678_101229</name>
</gene>
<dbReference type="InterPro" id="IPR016181">
    <property type="entry name" value="Acyl_CoA_acyltransferase"/>
</dbReference>
<dbReference type="PROSITE" id="PS51186">
    <property type="entry name" value="GNAT"/>
    <property type="match status" value="1"/>
</dbReference>
<proteinExistence type="predicted"/>
<organism evidence="4 5">
    <name type="scientific">Actinopolymorpha cephalotaxi</name>
    <dbReference type="NCBI Taxonomy" id="504797"/>
    <lineage>
        <taxon>Bacteria</taxon>
        <taxon>Bacillati</taxon>
        <taxon>Actinomycetota</taxon>
        <taxon>Actinomycetes</taxon>
        <taxon>Propionibacteriales</taxon>
        <taxon>Actinopolymorphaceae</taxon>
        <taxon>Actinopolymorpha</taxon>
    </lineage>
</organism>
<evidence type="ECO:0000256" key="1">
    <source>
        <dbReference type="ARBA" id="ARBA00022679"/>
    </source>
</evidence>
<keyword evidence="4" id="KW-0689">Ribosomal protein</keyword>
<evidence type="ECO:0000259" key="3">
    <source>
        <dbReference type="PROSITE" id="PS51186"/>
    </source>
</evidence>
<dbReference type="Proteomes" id="UP000199052">
    <property type="component" value="Unassembled WGS sequence"/>
</dbReference>
<dbReference type="CDD" id="cd04301">
    <property type="entry name" value="NAT_SF"/>
    <property type="match status" value="1"/>
</dbReference>
<dbReference type="OrthoDB" id="5243635at2"/>
<name>A0A1I2KDI1_9ACTN</name>
<dbReference type="AlphaFoldDB" id="A0A1I2KDI1"/>
<dbReference type="GO" id="GO:0016747">
    <property type="term" value="F:acyltransferase activity, transferring groups other than amino-acyl groups"/>
    <property type="evidence" value="ECO:0007669"/>
    <property type="project" value="InterPro"/>
</dbReference>
<sequence length="165" mass="17670">MLLRPLLVSDADELAELQRVAFAEEARRFGDPSLPALTQTVAELAREIRASAGIVAIAGTELAGVVRTRETAGTLYVTRLVVAPAHQQRGIGTALMRAAEQQTAAVRACLFVRPRNEAVLAFYRRLGYAPADGATVDADQELVGLTKELCPPHRVGEQSSAYADS</sequence>
<dbReference type="SUPFAM" id="SSF55729">
    <property type="entry name" value="Acyl-CoA N-acyltransferases (Nat)"/>
    <property type="match status" value="1"/>
</dbReference>
<keyword evidence="4" id="KW-0687">Ribonucleoprotein</keyword>
<dbReference type="EMBL" id="FOOI01000001">
    <property type="protein sequence ID" value="SFF65102.1"/>
    <property type="molecule type" value="Genomic_DNA"/>
</dbReference>
<feature type="domain" description="N-acetyltransferase" evidence="3">
    <location>
        <begin position="1"/>
        <end position="150"/>
    </location>
</feature>
<dbReference type="PANTHER" id="PTHR43877">
    <property type="entry name" value="AMINOALKYLPHOSPHONATE N-ACETYLTRANSFERASE-RELATED-RELATED"/>
    <property type="match status" value="1"/>
</dbReference>
<reference evidence="4 5" key="1">
    <citation type="submission" date="2016-10" db="EMBL/GenBank/DDBJ databases">
        <authorList>
            <person name="de Groot N.N."/>
        </authorList>
    </citation>
    <scope>NUCLEOTIDE SEQUENCE [LARGE SCALE GENOMIC DNA]</scope>
    <source>
        <strain evidence="4 5">CPCC 202808</strain>
    </source>
</reference>
<dbReference type="PANTHER" id="PTHR43877:SF2">
    <property type="entry name" value="AMINOALKYLPHOSPHONATE N-ACETYLTRANSFERASE-RELATED"/>
    <property type="match status" value="1"/>
</dbReference>
<evidence type="ECO:0000313" key="4">
    <source>
        <dbReference type="EMBL" id="SFF65102.1"/>
    </source>
</evidence>
<evidence type="ECO:0000256" key="2">
    <source>
        <dbReference type="ARBA" id="ARBA00023315"/>
    </source>
</evidence>
<dbReference type="InterPro" id="IPR000182">
    <property type="entry name" value="GNAT_dom"/>
</dbReference>
<dbReference type="GO" id="GO:0005840">
    <property type="term" value="C:ribosome"/>
    <property type="evidence" value="ECO:0007669"/>
    <property type="project" value="UniProtKB-KW"/>
</dbReference>
<keyword evidence="1" id="KW-0808">Transferase</keyword>
<dbReference type="STRING" id="504797.SAMN05421678_101229"/>
<dbReference type="Gene3D" id="3.40.630.30">
    <property type="match status" value="1"/>
</dbReference>
<keyword evidence="2" id="KW-0012">Acyltransferase</keyword>